<dbReference type="Pfam" id="PF00359">
    <property type="entry name" value="PTS_EIIA_2"/>
    <property type="match status" value="1"/>
</dbReference>
<dbReference type="GO" id="GO:0008982">
    <property type="term" value="F:protein-N(PI)-phosphohistidine-sugar phosphotransferase activity"/>
    <property type="evidence" value="ECO:0007669"/>
    <property type="project" value="InterPro"/>
</dbReference>
<reference evidence="7 8" key="1">
    <citation type="submission" date="2013-02" db="EMBL/GenBank/DDBJ databases">
        <title>The Genome Sequence of Enterococcus phoeniculicola BAA-412.</title>
        <authorList>
            <consortium name="The Broad Institute Genome Sequencing Platform"/>
            <consortium name="The Broad Institute Genome Sequencing Center for Infectious Disease"/>
            <person name="Earl A.M."/>
            <person name="Gilmore M.S."/>
            <person name="Lebreton F."/>
            <person name="Walker B."/>
            <person name="Young S.K."/>
            <person name="Zeng Q."/>
            <person name="Gargeya S."/>
            <person name="Fitzgerald M."/>
            <person name="Haas B."/>
            <person name="Abouelleil A."/>
            <person name="Alvarado L."/>
            <person name="Arachchi H.M."/>
            <person name="Berlin A.M."/>
            <person name="Chapman S.B."/>
            <person name="Dewar J."/>
            <person name="Goldberg J."/>
            <person name="Griggs A."/>
            <person name="Gujja S."/>
            <person name="Hansen M."/>
            <person name="Howarth C."/>
            <person name="Imamovic A."/>
            <person name="Larimer J."/>
            <person name="McCowan C."/>
            <person name="Murphy C."/>
            <person name="Neiman D."/>
            <person name="Pearson M."/>
            <person name="Priest M."/>
            <person name="Roberts A."/>
            <person name="Saif S."/>
            <person name="Shea T."/>
            <person name="Sisk P."/>
            <person name="Sykes S."/>
            <person name="Wortman J."/>
            <person name="Nusbaum C."/>
            <person name="Birren B."/>
        </authorList>
    </citation>
    <scope>NUCLEOTIDE SEQUENCE [LARGE SCALE GENOMIC DNA]</scope>
    <source>
        <strain evidence="7 8">ATCC BAA-412</strain>
    </source>
</reference>
<evidence type="ECO:0000256" key="4">
    <source>
        <dbReference type="ARBA" id="ARBA00022679"/>
    </source>
</evidence>
<dbReference type="Gene3D" id="3.40.930.10">
    <property type="entry name" value="Mannitol-specific EII, Chain A"/>
    <property type="match status" value="1"/>
</dbReference>
<dbReference type="EMBL" id="AJAT01000018">
    <property type="protein sequence ID" value="EOL41801.1"/>
    <property type="molecule type" value="Genomic_DNA"/>
</dbReference>
<dbReference type="STRING" id="154621.RV11_GL001423"/>
<keyword evidence="5" id="KW-0598">Phosphotransferase system</keyword>
<gene>
    <name evidence="7" type="ORF">UC3_03366</name>
</gene>
<comment type="caution">
    <text evidence="7">The sequence shown here is derived from an EMBL/GenBank/DDBJ whole genome shotgun (WGS) entry which is preliminary data.</text>
</comment>
<evidence type="ECO:0000313" key="8">
    <source>
        <dbReference type="Proteomes" id="UP000013785"/>
    </source>
</evidence>
<keyword evidence="2" id="KW-0597">Phosphoprotein</keyword>
<evidence type="ECO:0000256" key="1">
    <source>
        <dbReference type="ARBA" id="ARBA00022448"/>
    </source>
</evidence>
<evidence type="ECO:0000256" key="5">
    <source>
        <dbReference type="ARBA" id="ARBA00022683"/>
    </source>
</evidence>
<dbReference type="PANTHER" id="PTHR47738">
    <property type="entry name" value="PTS SYSTEM FRUCTOSE-LIKE EIIA COMPONENT-RELATED"/>
    <property type="match status" value="1"/>
</dbReference>
<keyword evidence="8" id="KW-1185">Reference proteome</keyword>
<dbReference type="CDD" id="cd00211">
    <property type="entry name" value="PTS_IIA_fru"/>
    <property type="match status" value="1"/>
</dbReference>
<accession>R3W2W0</accession>
<evidence type="ECO:0000256" key="3">
    <source>
        <dbReference type="ARBA" id="ARBA00022597"/>
    </source>
</evidence>
<organism evidence="7 8">
    <name type="scientific">Enterococcus phoeniculicola ATCC BAA-412</name>
    <dbReference type="NCBI Taxonomy" id="1158610"/>
    <lineage>
        <taxon>Bacteria</taxon>
        <taxon>Bacillati</taxon>
        <taxon>Bacillota</taxon>
        <taxon>Bacilli</taxon>
        <taxon>Lactobacillales</taxon>
        <taxon>Enterococcaceae</taxon>
        <taxon>Enterococcus</taxon>
    </lineage>
</organism>
<dbReference type="GO" id="GO:0009401">
    <property type="term" value="P:phosphoenolpyruvate-dependent sugar phosphotransferase system"/>
    <property type="evidence" value="ECO:0007669"/>
    <property type="project" value="UniProtKB-KW"/>
</dbReference>
<dbReference type="PANTHER" id="PTHR47738:SF1">
    <property type="entry name" value="NITROGEN REGULATORY PROTEIN"/>
    <property type="match status" value="1"/>
</dbReference>
<dbReference type="RefSeq" id="WP_010769996.1">
    <property type="nucleotide sequence ID" value="NZ_ASWE01000001.1"/>
</dbReference>
<keyword evidence="1" id="KW-0813">Transport</keyword>
<keyword evidence="3" id="KW-0762">Sugar transport</keyword>
<dbReference type="eggNOG" id="COG1762">
    <property type="taxonomic scope" value="Bacteria"/>
</dbReference>
<dbReference type="OrthoDB" id="95460at2"/>
<keyword evidence="4" id="KW-0808">Transferase</keyword>
<dbReference type="Proteomes" id="UP000013785">
    <property type="component" value="Unassembled WGS sequence"/>
</dbReference>
<protein>
    <submittedName>
        <fullName evidence="7">PTS system, fructose subfamily, IIA component</fullName>
    </submittedName>
</protein>
<evidence type="ECO:0000259" key="6">
    <source>
        <dbReference type="PROSITE" id="PS51094"/>
    </source>
</evidence>
<dbReference type="GO" id="GO:0016020">
    <property type="term" value="C:membrane"/>
    <property type="evidence" value="ECO:0007669"/>
    <property type="project" value="InterPro"/>
</dbReference>
<dbReference type="InterPro" id="IPR016152">
    <property type="entry name" value="PTrfase/Anion_transptr"/>
</dbReference>
<dbReference type="InterPro" id="IPR002178">
    <property type="entry name" value="PTS_EIIA_type-2_dom"/>
</dbReference>
<dbReference type="AlphaFoldDB" id="R3W2W0"/>
<dbReference type="SUPFAM" id="SSF55804">
    <property type="entry name" value="Phoshotransferase/anion transport protein"/>
    <property type="match status" value="1"/>
</dbReference>
<feature type="domain" description="PTS EIIA type-2" evidence="6">
    <location>
        <begin position="2"/>
        <end position="147"/>
    </location>
</feature>
<dbReference type="HOGENOM" id="CLU_072531_5_1_9"/>
<dbReference type="InterPro" id="IPR004715">
    <property type="entry name" value="PTS_IIA_fruc"/>
</dbReference>
<dbReference type="NCBIfam" id="TIGR00848">
    <property type="entry name" value="fruA"/>
    <property type="match status" value="1"/>
</dbReference>
<dbReference type="PROSITE" id="PS51094">
    <property type="entry name" value="PTS_EIIA_TYPE_2"/>
    <property type="match status" value="1"/>
</dbReference>
<evidence type="ECO:0000256" key="2">
    <source>
        <dbReference type="ARBA" id="ARBA00022553"/>
    </source>
</evidence>
<evidence type="ECO:0000313" key="7">
    <source>
        <dbReference type="EMBL" id="EOL41801.1"/>
    </source>
</evidence>
<dbReference type="InterPro" id="IPR051541">
    <property type="entry name" value="PTS_SugarTrans_NitroReg"/>
</dbReference>
<proteinExistence type="predicted"/>
<name>R3W2W0_9ENTE</name>
<dbReference type="PATRIC" id="fig|1158610.3.peg.3360"/>
<dbReference type="GO" id="GO:0030295">
    <property type="term" value="F:protein kinase activator activity"/>
    <property type="evidence" value="ECO:0007669"/>
    <property type="project" value="TreeGrafter"/>
</dbReference>
<sequence length="151" mass="16708">MSIISIDNIKLNQEIFSQQEAFSVIAELAQTHGYSTSISEVVKGLNERELEGTTGMMDGIAIPHCQSKKITKPGVFIIRTNEGIEWQSMDGQPVRLIVSLLIPDGEAGTTHLKVLSTIARMLMKDEIKTELLQAENKEAIYTILEEHLKGA</sequence>